<dbReference type="GO" id="GO:0016020">
    <property type="term" value="C:membrane"/>
    <property type="evidence" value="ECO:0007669"/>
    <property type="project" value="UniProtKB-SubCell"/>
</dbReference>
<evidence type="ECO:0000256" key="2">
    <source>
        <dbReference type="ARBA" id="ARBA00022448"/>
    </source>
</evidence>
<name>A0AAN9EMT4_CROPI</name>
<dbReference type="Proteomes" id="UP001372338">
    <property type="component" value="Unassembled WGS sequence"/>
</dbReference>
<organism evidence="8 9">
    <name type="scientific">Crotalaria pallida</name>
    <name type="common">Smooth rattlebox</name>
    <name type="synonym">Crotalaria striata</name>
    <dbReference type="NCBI Taxonomy" id="3830"/>
    <lineage>
        <taxon>Eukaryota</taxon>
        <taxon>Viridiplantae</taxon>
        <taxon>Streptophyta</taxon>
        <taxon>Embryophyta</taxon>
        <taxon>Tracheophyta</taxon>
        <taxon>Spermatophyta</taxon>
        <taxon>Magnoliopsida</taxon>
        <taxon>eudicotyledons</taxon>
        <taxon>Gunneridae</taxon>
        <taxon>Pentapetalae</taxon>
        <taxon>rosids</taxon>
        <taxon>fabids</taxon>
        <taxon>Fabales</taxon>
        <taxon>Fabaceae</taxon>
        <taxon>Papilionoideae</taxon>
        <taxon>50 kb inversion clade</taxon>
        <taxon>genistoids sensu lato</taxon>
        <taxon>core genistoids</taxon>
        <taxon>Crotalarieae</taxon>
        <taxon>Crotalaria</taxon>
    </lineage>
</organism>
<keyword evidence="9" id="KW-1185">Reference proteome</keyword>
<keyword evidence="6" id="KW-0472">Membrane</keyword>
<feature type="domain" description="Cytochrome b/b6 C-terminal region profile" evidence="7">
    <location>
        <begin position="24"/>
        <end position="84"/>
    </location>
</feature>
<reference evidence="8 9" key="1">
    <citation type="submission" date="2024-01" db="EMBL/GenBank/DDBJ databases">
        <title>The genomes of 5 underutilized Papilionoideae crops provide insights into root nodulation and disease resistanc.</title>
        <authorList>
            <person name="Yuan L."/>
        </authorList>
    </citation>
    <scope>NUCLEOTIDE SEQUENCE [LARGE SCALE GENOMIC DNA]</scope>
    <source>
        <strain evidence="8">ZHUSHIDOU_FW_LH</strain>
        <tissue evidence="8">Leaf</tissue>
    </source>
</reference>
<keyword evidence="2" id="KW-0813">Transport</keyword>
<sequence>MTWGGGNPKCPCSYQLSCLTRTYLLYTILRRILEELLGLLRLADSFVWCVTVAALSKSNFTLPKYFLLLHRSFILFGQQFQFFTATHLTNPSP</sequence>
<comment type="caution">
    <text evidence="8">The sequence shown here is derived from an EMBL/GenBank/DDBJ whole genome shotgun (WGS) entry which is preliminary data.</text>
</comment>
<evidence type="ECO:0000259" key="7">
    <source>
        <dbReference type="Pfam" id="PF00032"/>
    </source>
</evidence>
<evidence type="ECO:0000256" key="3">
    <source>
        <dbReference type="ARBA" id="ARBA00022692"/>
    </source>
</evidence>
<dbReference type="Pfam" id="PF00032">
    <property type="entry name" value="Cytochrom_B_C"/>
    <property type="match status" value="1"/>
</dbReference>
<evidence type="ECO:0000256" key="5">
    <source>
        <dbReference type="ARBA" id="ARBA00022989"/>
    </source>
</evidence>
<proteinExistence type="predicted"/>
<evidence type="ECO:0000313" key="9">
    <source>
        <dbReference type="Proteomes" id="UP001372338"/>
    </source>
</evidence>
<dbReference type="GO" id="GO:0016491">
    <property type="term" value="F:oxidoreductase activity"/>
    <property type="evidence" value="ECO:0007669"/>
    <property type="project" value="InterPro"/>
</dbReference>
<dbReference type="EMBL" id="JAYWIO010000005">
    <property type="protein sequence ID" value="KAK7259156.1"/>
    <property type="molecule type" value="Genomic_DNA"/>
</dbReference>
<accession>A0AAN9EMT4</accession>
<comment type="subcellular location">
    <subcellularLocation>
        <location evidence="1">Membrane</location>
        <topology evidence="1">Multi-pass membrane protein</topology>
    </subcellularLocation>
</comment>
<evidence type="ECO:0000256" key="1">
    <source>
        <dbReference type="ARBA" id="ARBA00004141"/>
    </source>
</evidence>
<dbReference type="AlphaFoldDB" id="A0AAN9EMT4"/>
<dbReference type="GO" id="GO:0009055">
    <property type="term" value="F:electron transfer activity"/>
    <property type="evidence" value="ECO:0007669"/>
    <property type="project" value="InterPro"/>
</dbReference>
<evidence type="ECO:0000256" key="6">
    <source>
        <dbReference type="ARBA" id="ARBA00023136"/>
    </source>
</evidence>
<evidence type="ECO:0000256" key="4">
    <source>
        <dbReference type="ARBA" id="ARBA00022982"/>
    </source>
</evidence>
<protein>
    <recommendedName>
        <fullName evidence="7">Cytochrome b/b6 C-terminal region profile domain-containing protein</fullName>
    </recommendedName>
</protein>
<keyword evidence="4" id="KW-0249">Electron transport</keyword>
<keyword evidence="3" id="KW-0812">Transmembrane</keyword>
<keyword evidence="5" id="KW-1133">Transmembrane helix</keyword>
<gene>
    <name evidence="8" type="ORF">RIF29_24755</name>
</gene>
<dbReference type="InterPro" id="IPR005798">
    <property type="entry name" value="Cyt_b/b6_C"/>
</dbReference>
<evidence type="ECO:0000313" key="8">
    <source>
        <dbReference type="EMBL" id="KAK7259156.1"/>
    </source>
</evidence>